<name>A0ABQ2GTI5_9PSED</name>
<reference evidence="2" key="1">
    <citation type="journal article" date="2019" name="Int. J. Syst. Evol. Microbiol.">
        <title>The Global Catalogue of Microorganisms (GCM) 10K type strain sequencing project: providing services to taxonomists for standard genome sequencing and annotation.</title>
        <authorList>
            <consortium name="The Broad Institute Genomics Platform"/>
            <consortium name="The Broad Institute Genome Sequencing Center for Infectious Disease"/>
            <person name="Wu L."/>
            <person name="Ma J."/>
        </authorList>
    </citation>
    <scope>NUCLEOTIDE SEQUENCE [LARGE SCALE GENOMIC DNA]</scope>
    <source>
        <strain evidence="2">JCM 13501</strain>
    </source>
</reference>
<proteinExistence type="predicted"/>
<keyword evidence="2" id="KW-1185">Reference proteome</keyword>
<accession>A0ABQ2GTI5</accession>
<evidence type="ECO:0000313" key="1">
    <source>
        <dbReference type="EMBL" id="GGM10860.1"/>
    </source>
</evidence>
<gene>
    <name evidence="1" type="ORF">GCM10009425_22390</name>
</gene>
<sequence>MVFQSSAPSSGLVRIVHGNLADDAYIMSSLYAPKGVIKSNLGILSDYSVDRMSQSDVTIGEEPGMAKAIPERQ</sequence>
<dbReference type="Proteomes" id="UP000616499">
    <property type="component" value="Unassembled WGS sequence"/>
</dbReference>
<dbReference type="EMBL" id="BMNW01000004">
    <property type="protein sequence ID" value="GGM10860.1"/>
    <property type="molecule type" value="Genomic_DNA"/>
</dbReference>
<protein>
    <submittedName>
        <fullName evidence="1">Uncharacterized protein</fullName>
    </submittedName>
</protein>
<evidence type="ECO:0000313" key="2">
    <source>
        <dbReference type="Proteomes" id="UP000616499"/>
    </source>
</evidence>
<comment type="caution">
    <text evidence="1">The sequence shown here is derived from an EMBL/GenBank/DDBJ whole genome shotgun (WGS) entry which is preliminary data.</text>
</comment>
<organism evidence="1 2">
    <name type="scientific">Pseudomonas asuensis</name>
    <dbReference type="NCBI Taxonomy" id="1825787"/>
    <lineage>
        <taxon>Bacteria</taxon>
        <taxon>Pseudomonadati</taxon>
        <taxon>Pseudomonadota</taxon>
        <taxon>Gammaproteobacteria</taxon>
        <taxon>Pseudomonadales</taxon>
        <taxon>Pseudomonadaceae</taxon>
        <taxon>Pseudomonas</taxon>
    </lineage>
</organism>